<evidence type="ECO:0000256" key="3">
    <source>
        <dbReference type="ARBA" id="ARBA00022475"/>
    </source>
</evidence>
<accession>A0A412Z3K1</accession>
<keyword evidence="7 9" id="KW-1133">Transmembrane helix</keyword>
<dbReference type="AlphaFoldDB" id="A0A412Z3K1"/>
<keyword evidence="5" id="KW-0598">Phosphotransferase system</keyword>
<evidence type="ECO:0000313" key="11">
    <source>
        <dbReference type="Proteomes" id="UP000284543"/>
    </source>
</evidence>
<dbReference type="GO" id="GO:0009401">
    <property type="term" value="P:phosphoenolpyruvate-dependent sugar phosphotransferase system"/>
    <property type="evidence" value="ECO:0007669"/>
    <property type="project" value="UniProtKB-KW"/>
</dbReference>
<evidence type="ECO:0000256" key="4">
    <source>
        <dbReference type="ARBA" id="ARBA00022597"/>
    </source>
</evidence>
<dbReference type="EMBL" id="QRZM01000007">
    <property type="protein sequence ID" value="RGV74530.1"/>
    <property type="molecule type" value="Genomic_DNA"/>
</dbReference>
<feature type="transmembrane region" description="Helical" evidence="9">
    <location>
        <begin position="176"/>
        <end position="201"/>
    </location>
</feature>
<comment type="caution">
    <text evidence="10">The sequence shown here is derived from an EMBL/GenBank/DDBJ whole genome shotgun (WGS) entry which is preliminary data.</text>
</comment>
<dbReference type="PROSITE" id="PS51106">
    <property type="entry name" value="PTS_EIIC_TYPE_4"/>
    <property type="match status" value="1"/>
</dbReference>
<protein>
    <submittedName>
        <fullName evidence="10">PTS mannose transporter subunit IID</fullName>
    </submittedName>
</protein>
<name>A0A412Z3K1_9FIRM</name>
<dbReference type="InterPro" id="IPR004700">
    <property type="entry name" value="PTS_IIC_man"/>
</dbReference>
<keyword evidence="4" id="KW-0762">Sugar transport</keyword>
<dbReference type="GO" id="GO:0005886">
    <property type="term" value="C:plasma membrane"/>
    <property type="evidence" value="ECO:0007669"/>
    <property type="project" value="UniProtKB-SubCell"/>
</dbReference>
<dbReference type="PANTHER" id="PTHR32502:SF5">
    <property type="entry name" value="N-ACETYLGALACTOSAMINE PERMEASE IID COMPONENT-RELATED"/>
    <property type="match status" value="1"/>
</dbReference>
<dbReference type="Pfam" id="PF03613">
    <property type="entry name" value="EIID-AGA"/>
    <property type="match status" value="1"/>
</dbReference>
<organism evidence="10 11">
    <name type="scientific">Enterocloster bolteae</name>
    <dbReference type="NCBI Taxonomy" id="208479"/>
    <lineage>
        <taxon>Bacteria</taxon>
        <taxon>Bacillati</taxon>
        <taxon>Bacillota</taxon>
        <taxon>Clostridia</taxon>
        <taxon>Lachnospirales</taxon>
        <taxon>Lachnospiraceae</taxon>
        <taxon>Enterocloster</taxon>
    </lineage>
</organism>
<keyword evidence="8 9" id="KW-0472">Membrane</keyword>
<evidence type="ECO:0000256" key="1">
    <source>
        <dbReference type="ARBA" id="ARBA00004651"/>
    </source>
</evidence>
<feature type="transmembrane region" description="Helical" evidence="9">
    <location>
        <begin position="75"/>
        <end position="99"/>
    </location>
</feature>
<evidence type="ECO:0000256" key="5">
    <source>
        <dbReference type="ARBA" id="ARBA00022683"/>
    </source>
</evidence>
<dbReference type="GeneID" id="23114894"/>
<evidence type="ECO:0000313" key="10">
    <source>
        <dbReference type="EMBL" id="RGV74530.1"/>
    </source>
</evidence>
<feature type="transmembrane region" description="Helical" evidence="9">
    <location>
        <begin position="142"/>
        <end position="164"/>
    </location>
</feature>
<dbReference type="InterPro" id="IPR050303">
    <property type="entry name" value="GatZ_KbaZ_carbometab"/>
</dbReference>
<feature type="transmembrane region" description="Helical" evidence="9">
    <location>
        <begin position="447"/>
        <end position="471"/>
    </location>
</feature>
<keyword evidence="6 9" id="KW-0812">Transmembrane</keyword>
<evidence type="ECO:0000256" key="6">
    <source>
        <dbReference type="ARBA" id="ARBA00022692"/>
    </source>
</evidence>
<evidence type="ECO:0000256" key="9">
    <source>
        <dbReference type="SAM" id="Phobius"/>
    </source>
</evidence>
<feature type="transmembrane region" description="Helical" evidence="9">
    <location>
        <begin position="491"/>
        <end position="508"/>
    </location>
</feature>
<dbReference type="Pfam" id="PF03609">
    <property type="entry name" value="EII-Sor"/>
    <property type="match status" value="1"/>
</dbReference>
<evidence type="ECO:0000256" key="8">
    <source>
        <dbReference type="ARBA" id="ARBA00023136"/>
    </source>
</evidence>
<reference evidence="10 11" key="1">
    <citation type="submission" date="2018-08" db="EMBL/GenBank/DDBJ databases">
        <title>A genome reference for cultivated species of the human gut microbiota.</title>
        <authorList>
            <person name="Zou Y."/>
            <person name="Xue W."/>
            <person name="Luo G."/>
        </authorList>
    </citation>
    <scope>NUCLEOTIDE SEQUENCE [LARGE SCALE GENOMIC DNA]</scope>
    <source>
        <strain evidence="10 11">AF14-18</strain>
    </source>
</reference>
<keyword evidence="2" id="KW-0813">Transport</keyword>
<feature type="transmembrane region" description="Helical" evidence="9">
    <location>
        <begin position="36"/>
        <end position="63"/>
    </location>
</feature>
<feature type="transmembrane region" description="Helical" evidence="9">
    <location>
        <begin position="207"/>
        <end position="239"/>
    </location>
</feature>
<comment type="subcellular location">
    <subcellularLocation>
        <location evidence="1">Cell membrane</location>
        <topology evidence="1">Multi-pass membrane protein</topology>
    </subcellularLocation>
</comment>
<dbReference type="PANTHER" id="PTHR32502">
    <property type="entry name" value="N-ACETYLGALACTOSAMINE PERMEASE II COMPONENT-RELATED"/>
    <property type="match status" value="1"/>
</dbReference>
<evidence type="ECO:0000256" key="2">
    <source>
        <dbReference type="ARBA" id="ARBA00022448"/>
    </source>
</evidence>
<proteinExistence type="predicted"/>
<dbReference type="Proteomes" id="UP000284543">
    <property type="component" value="Unassembled WGS sequence"/>
</dbReference>
<keyword evidence="3" id="KW-1003">Cell membrane</keyword>
<dbReference type="RefSeq" id="WP_002576735.1">
    <property type="nucleotide sequence ID" value="NZ_BAABZS010000001.1"/>
</dbReference>
<sequence>MELSVLSCFLIAVWYWVINCDLGNLGRALMNPCLNGVLFGLVFGDVVTGTIIGATINIMYISIAAVGANMPADDSLAACVAIPIALTSGLDPATAVLLATPFGILGTFMDNARRMVNGYWNRKAHRDAQALNFKGISMDGTIYPFLTQFIVRVPIVFAIMLGVSRGTTAILDVVPQWLLTGLSVVGGILPGFGLVLCATFIGKKNFLPFFALGFFSMKIFGFTTLVAAVFGIILAIVYVQLAYPKQEGEEPFDMSIFKKKGGFEGALTKRDCHRTAWRVMLGHRFGNSLEAMYGTGVGYAMMPALRKLYKGKDEELKEAIDRHLLPYISEMSLGNCIMGAALAMEEEIAAGSEGIDGDDVITLKSSLMGPFAGFGDSLLWSTYAPVVRTVFIPFALGGSVLAALLMEPFIRFSACLASIWSFDLGYKMGKRSLIALLRGGWMKKLMAGAGVMGMFMLGAMGSSYCKLNLALSIASETLGGAISIQEKLDGILPGLLPFVLMMGVYSYFEKGGKYLRLIIITLVACLVGAFLGIV</sequence>
<gene>
    <name evidence="10" type="ORF">DWW02_17895</name>
</gene>
<feature type="transmembrane region" description="Helical" evidence="9">
    <location>
        <begin position="515"/>
        <end position="533"/>
    </location>
</feature>
<dbReference type="PROSITE" id="PS51108">
    <property type="entry name" value="PTS_EIID"/>
    <property type="match status" value="1"/>
</dbReference>
<evidence type="ECO:0000256" key="7">
    <source>
        <dbReference type="ARBA" id="ARBA00022989"/>
    </source>
</evidence>
<dbReference type="InterPro" id="IPR004704">
    <property type="entry name" value="PTS_IID_man"/>
</dbReference>